<dbReference type="Pfam" id="PF01281">
    <property type="entry name" value="Ribosomal_L9_N"/>
    <property type="match status" value="1"/>
</dbReference>
<dbReference type="PANTHER" id="PTHR21368">
    <property type="entry name" value="50S RIBOSOMAL PROTEIN L9"/>
    <property type="match status" value="1"/>
</dbReference>
<reference evidence="12 16" key="2">
    <citation type="submission" date="2017-06" db="EMBL/GenBank/DDBJ databases">
        <title>Updating the genomic taxonomy and epidemiology of Campylobacter hyointestinalis; discovery in New Zealand farmed ruminants.</title>
        <authorList>
            <person name="Wilkinson D.A."/>
            <person name="Fayaz A."/>
            <person name="Biggs P.J."/>
            <person name="Midwinter A.C."/>
        </authorList>
    </citation>
    <scope>NUCLEOTIDE SEQUENCE [LARGE SCALE GENOMIC DNA]</scope>
    <source>
        <strain evidence="12 16">S1614a</strain>
    </source>
</reference>
<evidence type="ECO:0000256" key="2">
    <source>
        <dbReference type="ARBA" id="ARBA00022730"/>
    </source>
</evidence>
<dbReference type="GO" id="GO:0005840">
    <property type="term" value="C:ribosome"/>
    <property type="evidence" value="ECO:0007669"/>
    <property type="project" value="UniProtKB-KW"/>
</dbReference>
<evidence type="ECO:0000313" key="12">
    <source>
        <dbReference type="EMBL" id="PPB72900.1"/>
    </source>
</evidence>
<keyword evidence="2 7" id="KW-0699">rRNA-binding</keyword>
<accession>A0A0S4RIJ2</accession>
<proteinExistence type="inferred from homology"/>
<keyword evidence="5 7" id="KW-0687">Ribonucleoprotein</keyword>
<dbReference type="EMBL" id="FAVB01000001">
    <property type="protein sequence ID" value="CUU68617.1"/>
    <property type="molecule type" value="Genomic_DNA"/>
</dbReference>
<protein>
    <recommendedName>
        <fullName evidence="6 7">Large ribosomal subunit protein bL9</fullName>
    </recommendedName>
</protein>
<dbReference type="Gene3D" id="3.10.430.100">
    <property type="entry name" value="Ribosomal protein L9, C-terminal domain"/>
    <property type="match status" value="1"/>
</dbReference>
<dbReference type="Gene3D" id="3.40.5.10">
    <property type="entry name" value="Ribosomal protein L9, N-terminal domain"/>
    <property type="match status" value="1"/>
</dbReference>
<dbReference type="Pfam" id="PF03948">
    <property type="entry name" value="Ribosomal_L9_C"/>
    <property type="match status" value="1"/>
</dbReference>
<dbReference type="GO" id="GO:0006412">
    <property type="term" value="P:translation"/>
    <property type="evidence" value="ECO:0007669"/>
    <property type="project" value="UniProtKB-UniRule"/>
</dbReference>
<keyword evidence="3 7" id="KW-0694">RNA-binding</keyword>
<evidence type="ECO:0000313" key="10">
    <source>
        <dbReference type="EMBL" id="CUU72624.1"/>
    </source>
</evidence>
<comment type="function">
    <text evidence="7">Binds to the 23S rRNA.</text>
</comment>
<dbReference type="GO" id="GO:1990904">
    <property type="term" value="C:ribonucleoprotein complex"/>
    <property type="evidence" value="ECO:0007669"/>
    <property type="project" value="UniProtKB-KW"/>
</dbReference>
<dbReference type="SUPFAM" id="SSF55653">
    <property type="entry name" value="Ribosomal protein L9 C-domain"/>
    <property type="match status" value="1"/>
</dbReference>
<dbReference type="InterPro" id="IPR009027">
    <property type="entry name" value="Ribosomal_bL9/RNase_H1_N"/>
</dbReference>
<dbReference type="SUPFAM" id="SSF55658">
    <property type="entry name" value="L9 N-domain-like"/>
    <property type="match status" value="1"/>
</dbReference>
<dbReference type="GO" id="GO:0003735">
    <property type="term" value="F:structural constituent of ribosome"/>
    <property type="evidence" value="ECO:0007669"/>
    <property type="project" value="InterPro"/>
</dbReference>
<dbReference type="FunFam" id="3.40.5.10:FF:000002">
    <property type="entry name" value="50S ribosomal protein L9"/>
    <property type="match status" value="1"/>
</dbReference>
<comment type="caution">
    <text evidence="10">The sequence shown here is derived from an EMBL/GenBank/DDBJ whole genome shotgun (WGS) entry which is preliminary data.</text>
</comment>
<keyword evidence="13" id="KW-1185">Reference proteome</keyword>
<dbReference type="HAMAP" id="MF_00503">
    <property type="entry name" value="Ribosomal_bL9"/>
    <property type="match status" value="1"/>
</dbReference>
<dbReference type="EMBL" id="FAUW01000002">
    <property type="protein sequence ID" value="CUU78763.1"/>
    <property type="molecule type" value="Genomic_DNA"/>
</dbReference>
<dbReference type="Proteomes" id="UP000239685">
    <property type="component" value="Unassembled WGS sequence"/>
</dbReference>
<evidence type="ECO:0000259" key="8">
    <source>
        <dbReference type="PROSITE" id="PS00651"/>
    </source>
</evidence>
<dbReference type="Proteomes" id="UP000052237">
    <property type="component" value="Unassembled WGS sequence"/>
</dbReference>
<reference evidence="13 14" key="1">
    <citation type="submission" date="2015-11" db="EMBL/GenBank/DDBJ databases">
        <authorList>
            <consortium name="Pathogen Informatics"/>
        </authorList>
    </citation>
    <scope>NUCLEOTIDE SEQUENCE [LARGE SCALE GENOMIC DNA]</scope>
    <source>
        <strain evidence="9 13">006A-0059</strain>
        <strain evidence="11 15">006A-0191</strain>
        <strain evidence="10 14">007A-0283</strain>
    </source>
</reference>
<accession>A0A2S5J448</accession>
<gene>
    <name evidence="7 10" type="primary">rplI</name>
    <name evidence="12" type="ORF">CDQ78_00575</name>
    <name evidence="9" type="ORF">ERS686654_00097</name>
    <name evidence="11" type="ORF">ERS739220_01008</name>
    <name evidence="10" type="ORF">ERS739223_00334</name>
</gene>
<name>A0A2S5J448_CAMHY</name>
<comment type="similarity">
    <text evidence="1 7">Belongs to the bacterial ribosomal protein bL9 family.</text>
</comment>
<dbReference type="AlphaFoldDB" id="A0A2S5J448"/>
<keyword evidence="4 7" id="KW-0689">Ribosomal protein</keyword>
<dbReference type="InterPro" id="IPR020070">
    <property type="entry name" value="Ribosomal_bL9_N"/>
</dbReference>
<dbReference type="InterPro" id="IPR020594">
    <property type="entry name" value="Ribosomal_bL9_bac/chp"/>
</dbReference>
<dbReference type="NCBIfam" id="TIGR00158">
    <property type="entry name" value="L9"/>
    <property type="match status" value="1"/>
</dbReference>
<dbReference type="Proteomes" id="UP000052257">
    <property type="component" value="Unassembled WGS sequence"/>
</dbReference>
<evidence type="ECO:0000313" key="15">
    <source>
        <dbReference type="Proteomes" id="UP000052257"/>
    </source>
</evidence>
<evidence type="ECO:0000256" key="4">
    <source>
        <dbReference type="ARBA" id="ARBA00022980"/>
    </source>
</evidence>
<dbReference type="Proteomes" id="UP000052245">
    <property type="component" value="Unassembled WGS sequence"/>
</dbReference>
<dbReference type="InterPro" id="IPR020069">
    <property type="entry name" value="Ribosomal_bL9_C"/>
</dbReference>
<feature type="domain" description="Ribosomal protein L9" evidence="8">
    <location>
        <begin position="13"/>
        <end position="40"/>
    </location>
</feature>
<evidence type="ECO:0000313" key="9">
    <source>
        <dbReference type="EMBL" id="CUU68617.1"/>
    </source>
</evidence>
<dbReference type="InterPro" id="IPR000244">
    <property type="entry name" value="Ribosomal_bL9"/>
</dbReference>
<dbReference type="EMBL" id="NIQP01000001">
    <property type="protein sequence ID" value="PPB72900.1"/>
    <property type="molecule type" value="Genomic_DNA"/>
</dbReference>
<dbReference type="RefSeq" id="WP_034961339.1">
    <property type="nucleotide sequence ID" value="NZ_CBCRTP010000004.1"/>
</dbReference>
<sequence length="147" mass="15941">MRVLLIKDVKGLGKAGEIKEVKDGYGNNFLIGKGLAKAATDAVLKQFEAAKRKEAELKEYEIAQSNKLKDELKNVKITIKSKLGANGALFGSVTKDEIANALKSQKGYDIDKKAIECDHIKATGIYDILVKLGNSITAKFSLEVVGE</sequence>
<dbReference type="InterPro" id="IPR036935">
    <property type="entry name" value="Ribosomal_bL9_N_sf"/>
</dbReference>
<evidence type="ECO:0000256" key="3">
    <source>
        <dbReference type="ARBA" id="ARBA00022884"/>
    </source>
</evidence>
<evidence type="ECO:0000313" key="16">
    <source>
        <dbReference type="Proteomes" id="UP000239685"/>
    </source>
</evidence>
<evidence type="ECO:0000256" key="1">
    <source>
        <dbReference type="ARBA" id="ARBA00010605"/>
    </source>
</evidence>
<evidence type="ECO:0000313" key="13">
    <source>
        <dbReference type="Proteomes" id="UP000052237"/>
    </source>
</evidence>
<dbReference type="InterPro" id="IPR036791">
    <property type="entry name" value="Ribosomal_bL9_C_sf"/>
</dbReference>
<evidence type="ECO:0000313" key="14">
    <source>
        <dbReference type="Proteomes" id="UP000052245"/>
    </source>
</evidence>
<evidence type="ECO:0000256" key="6">
    <source>
        <dbReference type="ARBA" id="ARBA00035292"/>
    </source>
</evidence>
<organism evidence="10 14">
    <name type="scientific">Campylobacter hyointestinalis subsp. hyointestinalis</name>
    <dbReference type="NCBI Taxonomy" id="91352"/>
    <lineage>
        <taxon>Bacteria</taxon>
        <taxon>Pseudomonadati</taxon>
        <taxon>Campylobacterota</taxon>
        <taxon>Epsilonproteobacteria</taxon>
        <taxon>Campylobacterales</taxon>
        <taxon>Campylobacteraceae</taxon>
        <taxon>Campylobacter</taxon>
    </lineage>
</organism>
<dbReference type="PROSITE" id="PS00651">
    <property type="entry name" value="RIBOSOMAL_L9"/>
    <property type="match status" value="1"/>
</dbReference>
<evidence type="ECO:0000256" key="5">
    <source>
        <dbReference type="ARBA" id="ARBA00023274"/>
    </source>
</evidence>
<dbReference type="GO" id="GO:0019843">
    <property type="term" value="F:rRNA binding"/>
    <property type="evidence" value="ECO:0007669"/>
    <property type="project" value="UniProtKB-UniRule"/>
</dbReference>
<evidence type="ECO:0000313" key="11">
    <source>
        <dbReference type="EMBL" id="CUU78763.1"/>
    </source>
</evidence>
<dbReference type="EMBL" id="FAVC01000001">
    <property type="protein sequence ID" value="CUU72624.1"/>
    <property type="molecule type" value="Genomic_DNA"/>
</dbReference>
<evidence type="ECO:0000256" key="7">
    <source>
        <dbReference type="HAMAP-Rule" id="MF_00503"/>
    </source>
</evidence>